<organism evidence="3 4">
    <name type="scientific">Demequina muriae</name>
    <dbReference type="NCBI Taxonomy" id="3051664"/>
    <lineage>
        <taxon>Bacteria</taxon>
        <taxon>Bacillati</taxon>
        <taxon>Actinomycetota</taxon>
        <taxon>Actinomycetes</taxon>
        <taxon>Micrococcales</taxon>
        <taxon>Demequinaceae</taxon>
        <taxon>Demequina</taxon>
    </lineage>
</organism>
<keyword evidence="3" id="KW-0418">Kinase</keyword>
<keyword evidence="3" id="KW-0808">Transferase</keyword>
<dbReference type="EMBL" id="JAUHQA010000001">
    <property type="protein sequence ID" value="MDN4480289.1"/>
    <property type="molecule type" value="Genomic_DNA"/>
</dbReference>
<feature type="region of interest" description="Disordered" evidence="1">
    <location>
        <begin position="324"/>
        <end position="376"/>
    </location>
</feature>
<gene>
    <name evidence="3" type="ORF">QQX02_05050</name>
</gene>
<comment type="caution">
    <text evidence="3">The sequence shown here is derived from an EMBL/GenBank/DDBJ whole genome shotgun (WGS) entry which is preliminary data.</text>
</comment>
<keyword evidence="2" id="KW-0732">Signal</keyword>
<keyword evidence="4" id="KW-1185">Reference proteome</keyword>
<protein>
    <submittedName>
        <fullName evidence="3">CotH kinase family protein</fullName>
    </submittedName>
</protein>
<dbReference type="Proteomes" id="UP001172708">
    <property type="component" value="Unassembled WGS sequence"/>
</dbReference>
<dbReference type="PANTHER" id="PTHR40050">
    <property type="entry name" value="INNER SPORE COAT PROTEIN H"/>
    <property type="match status" value="1"/>
</dbReference>
<accession>A0ABT8GGA4</accession>
<dbReference type="InterPro" id="IPR014867">
    <property type="entry name" value="Spore_coat_CotH_CotH2/3/7"/>
</dbReference>
<dbReference type="GO" id="GO:0016301">
    <property type="term" value="F:kinase activity"/>
    <property type="evidence" value="ECO:0007669"/>
    <property type="project" value="UniProtKB-KW"/>
</dbReference>
<evidence type="ECO:0000256" key="1">
    <source>
        <dbReference type="SAM" id="MobiDB-lite"/>
    </source>
</evidence>
<name>A0ABT8GGA4_9MICO</name>
<evidence type="ECO:0000313" key="4">
    <source>
        <dbReference type="Proteomes" id="UP001172708"/>
    </source>
</evidence>
<sequence>MTFPKPLRVAAGIAGALMLASCTTPTDADDAATPPSISSSSAVMPAVWDSSVLHTIEVDYDAGDYESLISAYLQSGEKVWISATVTIDGETFENVGLKLKGNSSLRGLNEEQAESPEDLPWIISLDKYVDGQSLDGASEFAVRSNSAEASLNEALALDILDATGPAAEQAIAVSFSAGDSDPALRLVVENPDEAWMERELGDGSLYKAESTGDWSYRGDDPDEYATSFDQKGGDDDLTPLIAFLEFINDSDDEEFAASLSEWLDVEAFATYLAFQDLVQNTDDIDGPGNNAYLYWDPETELMTVVNWDLNLAYGSMPGGGMGGFGERPDAGAGGGGMPEGERPEGFEPGELPESFDPSDMPEGFEPGDLPEGIDASELPADRAGGGMGGMGGGTVLVERFLEVPEFQALYDAALADLEAQWYDSGEAAELLGEWTDLLTSDASHLVDPATVESEEAELLARLTAADED</sequence>
<evidence type="ECO:0000313" key="3">
    <source>
        <dbReference type="EMBL" id="MDN4480289.1"/>
    </source>
</evidence>
<feature type="compositionally biased region" description="Gly residues" evidence="1">
    <location>
        <begin position="324"/>
        <end position="338"/>
    </location>
</feature>
<feature type="signal peptide" evidence="2">
    <location>
        <begin position="1"/>
        <end position="28"/>
    </location>
</feature>
<dbReference type="RefSeq" id="WP_301141651.1">
    <property type="nucleotide sequence ID" value="NZ_JAUHQA010000001.1"/>
</dbReference>
<dbReference type="PANTHER" id="PTHR40050:SF1">
    <property type="entry name" value="INNER SPORE COAT PROTEIN H"/>
    <property type="match status" value="1"/>
</dbReference>
<evidence type="ECO:0000256" key="2">
    <source>
        <dbReference type="SAM" id="SignalP"/>
    </source>
</evidence>
<proteinExistence type="predicted"/>
<reference evidence="3" key="1">
    <citation type="submission" date="2023-06" db="EMBL/GenBank/DDBJ databases">
        <title>Egi l300058.</title>
        <authorList>
            <person name="Gao L."/>
            <person name="Fang B.-Z."/>
            <person name="Li W.-J."/>
        </authorList>
    </citation>
    <scope>NUCLEOTIDE SEQUENCE</scope>
    <source>
        <strain evidence="3">EGI L300058</strain>
    </source>
</reference>
<dbReference type="Pfam" id="PF08757">
    <property type="entry name" value="CotH"/>
    <property type="match status" value="1"/>
</dbReference>
<feature type="chain" id="PRO_5046430900" evidence="2">
    <location>
        <begin position="29"/>
        <end position="468"/>
    </location>
</feature>
<dbReference type="PROSITE" id="PS51257">
    <property type="entry name" value="PROKAR_LIPOPROTEIN"/>
    <property type="match status" value="1"/>
</dbReference>